<comment type="caution">
    <text evidence="8">The sequence shown here is derived from an EMBL/GenBank/DDBJ whole genome shotgun (WGS) entry which is preliminary data.</text>
</comment>
<dbReference type="CDD" id="cd06261">
    <property type="entry name" value="TM_PBP2"/>
    <property type="match status" value="1"/>
</dbReference>
<comment type="similarity">
    <text evidence="5">Belongs to the binding-protein-dependent transport system permease family.</text>
</comment>
<evidence type="ECO:0000313" key="8">
    <source>
        <dbReference type="EMBL" id="MCG6657252.1"/>
    </source>
</evidence>
<dbReference type="EMBL" id="JABFUC010000004">
    <property type="protein sequence ID" value="MCG6657252.1"/>
    <property type="molecule type" value="Genomic_DNA"/>
</dbReference>
<feature type="domain" description="ABC transmembrane type-1" evidence="7">
    <location>
        <begin position="458"/>
        <end position="745"/>
    </location>
</feature>
<dbReference type="Proteomes" id="UP000814385">
    <property type="component" value="Unassembled WGS sequence"/>
</dbReference>
<evidence type="ECO:0000313" key="9">
    <source>
        <dbReference type="Proteomes" id="UP000814385"/>
    </source>
</evidence>
<feature type="transmembrane region" description="Helical" evidence="5">
    <location>
        <begin position="499"/>
        <end position="522"/>
    </location>
</feature>
<comment type="subcellular location">
    <subcellularLocation>
        <location evidence="1 5">Cell membrane</location>
        <topology evidence="1 5">Multi-pass membrane protein</topology>
    </subcellularLocation>
</comment>
<feature type="transmembrane region" description="Helical" evidence="5">
    <location>
        <begin position="724"/>
        <end position="745"/>
    </location>
</feature>
<dbReference type="RefSeq" id="WP_238976391.1">
    <property type="nucleotide sequence ID" value="NZ_JABFUC010000004.1"/>
</dbReference>
<proteinExistence type="inferred from homology"/>
<keyword evidence="3 5" id="KW-1133">Transmembrane helix</keyword>
<dbReference type="Gene3D" id="1.10.3720.10">
    <property type="entry name" value="MetI-like"/>
    <property type="match status" value="1"/>
</dbReference>
<evidence type="ECO:0000256" key="4">
    <source>
        <dbReference type="ARBA" id="ARBA00023136"/>
    </source>
</evidence>
<dbReference type="SUPFAM" id="SSF161098">
    <property type="entry name" value="MetI-like"/>
    <property type="match status" value="2"/>
</dbReference>
<gene>
    <name evidence="8" type="ORF">HOP52_05620</name>
</gene>
<feature type="transmembrane region" description="Helical" evidence="5">
    <location>
        <begin position="567"/>
        <end position="590"/>
    </location>
</feature>
<dbReference type="PANTHER" id="PTHR42727">
    <property type="entry name" value="PHOSPHATE TRANSPORT SYSTEM PERMEASE PROTEIN"/>
    <property type="match status" value="1"/>
</dbReference>
<dbReference type="Pfam" id="PF00528">
    <property type="entry name" value="BPD_transp_1"/>
    <property type="match status" value="1"/>
</dbReference>
<accession>A0ABS9P655</accession>
<keyword evidence="9" id="KW-1185">Reference proteome</keyword>
<dbReference type="PANTHER" id="PTHR42727:SF1">
    <property type="entry name" value="PHOSPHATE TRANSPORT SYSTEM PERMEASE"/>
    <property type="match status" value="1"/>
</dbReference>
<dbReference type="SUPFAM" id="SSF101908">
    <property type="entry name" value="Putative isomerase YbhE"/>
    <property type="match status" value="1"/>
</dbReference>
<keyword evidence="5" id="KW-0813">Transport</keyword>
<name>A0ABS9P655_9GAMM</name>
<evidence type="ECO:0000256" key="6">
    <source>
        <dbReference type="SAM" id="MobiDB-lite"/>
    </source>
</evidence>
<feature type="transmembrane region" description="Helical" evidence="5">
    <location>
        <begin position="528"/>
        <end position="547"/>
    </location>
</feature>
<feature type="compositionally biased region" description="Polar residues" evidence="6">
    <location>
        <begin position="1"/>
        <end position="10"/>
    </location>
</feature>
<feature type="transmembrane region" description="Helical" evidence="5">
    <location>
        <begin position="610"/>
        <end position="634"/>
    </location>
</feature>
<evidence type="ECO:0000256" key="1">
    <source>
        <dbReference type="ARBA" id="ARBA00004651"/>
    </source>
</evidence>
<dbReference type="InterPro" id="IPR035906">
    <property type="entry name" value="MetI-like_sf"/>
</dbReference>
<feature type="region of interest" description="Disordered" evidence="6">
    <location>
        <begin position="1"/>
        <end position="20"/>
    </location>
</feature>
<sequence length="759" mass="83509">MSQLPSSGQGRSLLPNPEQRERLRRKRAFRDKASRYGIGAAGIGVVLALGMIFVYLFSEVMPLFTSAQVSTEQTYAVPGVASSETLEHLTIDRYDTLGASFTDTGRITFFELEGGSVRSSFEMPRPEDATQTTFATGFATSRAFAYGYDNGEISLGQVEYAITYPDNLRHIEPELTFPLGETPLTLDEAGRAIQVLGLQVSDRGIYAAAELEDGTLTVTSFDRRENIMTGEVTVEQTRAELPGFDGRARQILIDNRFRHLYVSDDAGYIHHYDIGNLDNPRYRGAVQVTDSGHVSEMVHLNGTVSIIAGTSDGQIRQYFPVRDEQNQHDLTHIRDFARYEAAITHIEAEYARRGFLVGDARGKLGIHHATASADVFDAPKTDGPLARIAISPVNTMVLLADENHRLQVASVTNRHPGISFSSLWQKVWYEGSSQPRFVWQSSAGGDEFEPKMSLVPLTLGTLKAAFYAMLFATPLALMGAIYTAYFMSPKLRGKVKPTIEVMEALPTVILGFLAGLWLAPFIENRLPAVFSILILMPIAMLAFAYLWSRLPERLRALVPDGWEAVLLMPTIILVGWACVTASPYVEILFFDGSLRQWLTDSGFSYDQRNALVVGIAMGFAVIPTIFSIAEDAVFNVPKHLTQGSLALGATRWQTVVGVVLPTASVGMFSAVMMGFGRAVGETMIVLMATGNSPIMNFNIFEGMRTLSANIAVEMTEAAVGSSHFRVLFLAALVLLAMTFVVNTLAEIIRQRLRKRYGNL</sequence>
<protein>
    <submittedName>
        <fullName evidence="8">ABC transporter permease subunit</fullName>
    </submittedName>
</protein>
<feature type="transmembrane region" description="Helical" evidence="5">
    <location>
        <begin position="464"/>
        <end position="487"/>
    </location>
</feature>
<evidence type="ECO:0000259" key="7">
    <source>
        <dbReference type="PROSITE" id="PS50928"/>
    </source>
</evidence>
<keyword evidence="2 5" id="KW-0812">Transmembrane</keyword>
<feature type="transmembrane region" description="Helical" evidence="5">
    <location>
        <begin position="655"/>
        <end position="675"/>
    </location>
</feature>
<feature type="transmembrane region" description="Helical" evidence="5">
    <location>
        <begin position="36"/>
        <end position="57"/>
    </location>
</feature>
<organism evidence="8 9">
    <name type="scientific">Billgrantia campisalis</name>
    <dbReference type="NCBI Taxonomy" id="74661"/>
    <lineage>
        <taxon>Bacteria</taxon>
        <taxon>Pseudomonadati</taxon>
        <taxon>Pseudomonadota</taxon>
        <taxon>Gammaproteobacteria</taxon>
        <taxon>Oceanospirillales</taxon>
        <taxon>Halomonadaceae</taxon>
        <taxon>Billgrantia</taxon>
    </lineage>
</organism>
<evidence type="ECO:0000256" key="5">
    <source>
        <dbReference type="RuleBase" id="RU363032"/>
    </source>
</evidence>
<dbReference type="InterPro" id="IPR000515">
    <property type="entry name" value="MetI-like"/>
</dbReference>
<evidence type="ECO:0000256" key="2">
    <source>
        <dbReference type="ARBA" id="ARBA00022692"/>
    </source>
</evidence>
<evidence type="ECO:0000256" key="3">
    <source>
        <dbReference type="ARBA" id="ARBA00022989"/>
    </source>
</evidence>
<keyword evidence="4 5" id="KW-0472">Membrane</keyword>
<dbReference type="PROSITE" id="PS50928">
    <property type="entry name" value="ABC_TM1"/>
    <property type="match status" value="1"/>
</dbReference>
<reference evidence="8 9" key="1">
    <citation type="submission" date="2020-05" db="EMBL/GenBank/DDBJ databases">
        <title>Comparative genomic analysis of denitrifying bacteria from Halomonas genus.</title>
        <authorList>
            <person name="Wang L."/>
            <person name="Shao Z."/>
        </authorList>
    </citation>
    <scope>NUCLEOTIDE SEQUENCE [LARGE SCALE GENOMIC DNA]</scope>
    <source>
        <strain evidence="8 9">A4</strain>
    </source>
</reference>